<protein>
    <submittedName>
        <fullName evidence="8">Pleckstrin homology domain-containing family F member 2</fullName>
    </submittedName>
</protein>
<dbReference type="GO" id="GO:0007032">
    <property type="term" value="P:endosome organization"/>
    <property type="evidence" value="ECO:0007669"/>
    <property type="project" value="TreeGrafter"/>
</dbReference>
<dbReference type="AlphaFoldDB" id="A0A834R7B8"/>
<dbReference type="PROSITE" id="PS50178">
    <property type="entry name" value="ZF_FYVE"/>
    <property type="match status" value="1"/>
</dbReference>
<dbReference type="PANTHER" id="PTHR46280:SF2">
    <property type="entry name" value="PLECKSTRIN HOMOLOGY DOMAIN-CONTAINING FAMILY F MEMBER 1"/>
    <property type="match status" value="1"/>
</dbReference>
<evidence type="ECO:0000313" key="8">
    <source>
        <dbReference type="EMBL" id="KAF7491178.1"/>
    </source>
</evidence>
<dbReference type="InterPro" id="IPR051765">
    <property type="entry name" value="PH_domain-containing_F"/>
</dbReference>
<dbReference type="CDD" id="cd01218">
    <property type="entry name" value="PH_Phafin2-like"/>
    <property type="match status" value="1"/>
</dbReference>
<name>A0A834R7B8_SARSC</name>
<gene>
    <name evidence="8" type="ORF">SSS_6366</name>
</gene>
<sequence length="256" mass="29194">MVDRLVGTDENSKRIAHIENCFGVSGVPLQTPERVLVGEGVLNKLCRKKLKPRQIFLFNDILVYGSIIIKKKKYARQHIIPLSNVKVEDYPEKEDHAWLIKSPTKSFMLYAASETEKREWINHINMCVKNELDKIGSHPNIEHAAPWLPDNLSDQCMHCKKTTFTVLNRRHHCRKCGLIVCGACSKNNYLLTHISSKPVRVCDQCYDELIAANSTNVDSKSKQFDPPPSSKDESSDSDTNNLNVFDFKPTFYSLSK</sequence>
<keyword evidence="1" id="KW-0479">Metal-binding</keyword>
<evidence type="ECO:0000256" key="3">
    <source>
        <dbReference type="ARBA" id="ARBA00022833"/>
    </source>
</evidence>
<proteinExistence type="predicted"/>
<feature type="domain" description="PH" evidence="6">
    <location>
        <begin position="35"/>
        <end position="129"/>
    </location>
</feature>
<dbReference type="GO" id="GO:0008270">
    <property type="term" value="F:zinc ion binding"/>
    <property type="evidence" value="ECO:0007669"/>
    <property type="project" value="UniProtKB-KW"/>
</dbReference>
<dbReference type="SMART" id="SM00064">
    <property type="entry name" value="FYVE"/>
    <property type="match status" value="1"/>
</dbReference>
<dbReference type="Proteomes" id="UP000070412">
    <property type="component" value="Unassembled WGS sequence"/>
</dbReference>
<dbReference type="Pfam" id="PF01363">
    <property type="entry name" value="FYVE"/>
    <property type="match status" value="1"/>
</dbReference>
<feature type="region of interest" description="Disordered" evidence="5">
    <location>
        <begin position="217"/>
        <end position="243"/>
    </location>
</feature>
<reference evidence="8" key="2">
    <citation type="submission" date="2020-01" db="EMBL/GenBank/DDBJ databases">
        <authorList>
            <person name="Korhonen P.K.K."/>
            <person name="Guangxu M.G."/>
            <person name="Wang T.W."/>
            <person name="Stroehlein A.J.S."/>
            <person name="Young N.D."/>
            <person name="Ang C.-S.A."/>
            <person name="Fernando D.W.F."/>
            <person name="Lu H.L."/>
            <person name="Taylor S.T."/>
            <person name="Ehtesham M.E.M."/>
            <person name="Najaraj S.H.N."/>
            <person name="Harsha G.H.G."/>
            <person name="Madugundu A.M."/>
            <person name="Renuse S.R."/>
            <person name="Holt D.H."/>
            <person name="Pandey A.P."/>
            <person name="Papenfuss A.P."/>
            <person name="Gasser R.B.G."/>
            <person name="Fischer K.F."/>
        </authorList>
    </citation>
    <scope>NUCLEOTIDE SEQUENCE</scope>
    <source>
        <strain evidence="8">SSS_KF_BRIS2020</strain>
    </source>
</reference>
<evidence type="ECO:0000313" key="9">
    <source>
        <dbReference type="EnsemblMetazoa" id="KAF7491178.1"/>
    </source>
</evidence>
<dbReference type="Gene3D" id="3.30.40.10">
    <property type="entry name" value="Zinc/RING finger domain, C3HC4 (zinc finger)"/>
    <property type="match status" value="1"/>
</dbReference>
<dbReference type="InterPro" id="IPR011011">
    <property type="entry name" value="Znf_FYVE_PHD"/>
</dbReference>
<evidence type="ECO:0000256" key="1">
    <source>
        <dbReference type="ARBA" id="ARBA00022723"/>
    </source>
</evidence>
<evidence type="ECO:0000313" key="10">
    <source>
        <dbReference type="Proteomes" id="UP000070412"/>
    </source>
</evidence>
<dbReference type="GO" id="GO:0008333">
    <property type="term" value="P:endosome to lysosome transport"/>
    <property type="evidence" value="ECO:0007669"/>
    <property type="project" value="TreeGrafter"/>
</dbReference>
<dbReference type="GO" id="GO:0005769">
    <property type="term" value="C:early endosome"/>
    <property type="evidence" value="ECO:0007669"/>
    <property type="project" value="TreeGrafter"/>
</dbReference>
<dbReference type="InterPro" id="IPR011993">
    <property type="entry name" value="PH-like_dom_sf"/>
</dbReference>
<keyword evidence="3" id="KW-0862">Zinc</keyword>
<dbReference type="SUPFAM" id="SSF57903">
    <property type="entry name" value="FYVE/PHD zinc finger"/>
    <property type="match status" value="1"/>
</dbReference>
<dbReference type="InterPro" id="IPR017455">
    <property type="entry name" value="Znf_FYVE-rel"/>
</dbReference>
<accession>A0A834R7B8</accession>
<feature type="domain" description="FYVE-type" evidence="7">
    <location>
        <begin position="150"/>
        <end position="210"/>
    </location>
</feature>
<dbReference type="PANTHER" id="PTHR46280">
    <property type="entry name" value="PLECKSTRIN HOMOLOGY DOMAIN-CONTAINING FAMILY F MEMBER 2-RELATED"/>
    <property type="match status" value="1"/>
</dbReference>
<dbReference type="InterPro" id="IPR013083">
    <property type="entry name" value="Znf_RING/FYVE/PHD"/>
</dbReference>
<organism evidence="8">
    <name type="scientific">Sarcoptes scabiei</name>
    <name type="common">Itch mite</name>
    <name type="synonym">Acarus scabiei</name>
    <dbReference type="NCBI Taxonomy" id="52283"/>
    <lineage>
        <taxon>Eukaryota</taxon>
        <taxon>Metazoa</taxon>
        <taxon>Ecdysozoa</taxon>
        <taxon>Arthropoda</taxon>
        <taxon>Chelicerata</taxon>
        <taxon>Arachnida</taxon>
        <taxon>Acari</taxon>
        <taxon>Acariformes</taxon>
        <taxon>Sarcoptiformes</taxon>
        <taxon>Astigmata</taxon>
        <taxon>Psoroptidia</taxon>
        <taxon>Sarcoptoidea</taxon>
        <taxon>Sarcoptidae</taxon>
        <taxon>Sarcoptinae</taxon>
        <taxon>Sarcoptes</taxon>
    </lineage>
</organism>
<dbReference type="InterPro" id="IPR037871">
    <property type="entry name" value="PH_Phafin"/>
</dbReference>
<evidence type="ECO:0000256" key="2">
    <source>
        <dbReference type="ARBA" id="ARBA00022771"/>
    </source>
</evidence>
<dbReference type="Pfam" id="PF00169">
    <property type="entry name" value="PH"/>
    <property type="match status" value="1"/>
</dbReference>
<dbReference type="OrthoDB" id="70570at2759"/>
<dbReference type="Gene3D" id="2.30.29.30">
    <property type="entry name" value="Pleckstrin-homology domain (PH domain)/Phosphotyrosine-binding domain (PTB)"/>
    <property type="match status" value="1"/>
</dbReference>
<evidence type="ECO:0000259" key="6">
    <source>
        <dbReference type="PROSITE" id="PS50003"/>
    </source>
</evidence>
<evidence type="ECO:0000256" key="5">
    <source>
        <dbReference type="SAM" id="MobiDB-lite"/>
    </source>
</evidence>
<evidence type="ECO:0000259" key="7">
    <source>
        <dbReference type="PROSITE" id="PS50178"/>
    </source>
</evidence>
<dbReference type="EnsemblMetazoa" id="SSS_6366s_mrna">
    <property type="protein sequence ID" value="KAF7491178.1"/>
    <property type="gene ID" value="SSS_6366"/>
</dbReference>
<evidence type="ECO:0000256" key="4">
    <source>
        <dbReference type="PROSITE-ProRule" id="PRU00091"/>
    </source>
</evidence>
<keyword evidence="10" id="KW-1185">Reference proteome</keyword>
<keyword evidence="2 4" id="KW-0863">Zinc-finger</keyword>
<reference evidence="9" key="3">
    <citation type="submission" date="2022-06" db="UniProtKB">
        <authorList>
            <consortium name="EnsemblMetazoa"/>
        </authorList>
    </citation>
    <scope>IDENTIFICATION</scope>
</reference>
<reference evidence="10" key="1">
    <citation type="journal article" date="2020" name="PLoS Negl. Trop. Dis.">
        <title>High-quality nuclear genome for Sarcoptes scabiei-A critical resource for a neglected parasite.</title>
        <authorList>
            <person name="Korhonen P.K."/>
            <person name="Gasser R.B."/>
            <person name="Ma G."/>
            <person name="Wang T."/>
            <person name="Stroehlein A.J."/>
            <person name="Young N.D."/>
            <person name="Ang C.S."/>
            <person name="Fernando D.D."/>
            <person name="Lu H.C."/>
            <person name="Taylor S."/>
            <person name="Reynolds S.L."/>
            <person name="Mofiz E."/>
            <person name="Najaraj S.H."/>
            <person name="Gowda H."/>
            <person name="Madugundu A."/>
            <person name="Renuse S."/>
            <person name="Holt D."/>
            <person name="Pandey A."/>
            <person name="Papenfuss A.T."/>
            <person name="Fischer K."/>
        </authorList>
    </citation>
    <scope>NUCLEOTIDE SEQUENCE [LARGE SCALE GENOMIC DNA]</scope>
</reference>
<dbReference type="PROSITE" id="PS50003">
    <property type="entry name" value="PH_DOMAIN"/>
    <property type="match status" value="1"/>
</dbReference>
<dbReference type="SUPFAM" id="SSF50729">
    <property type="entry name" value="PH domain-like"/>
    <property type="match status" value="1"/>
</dbReference>
<dbReference type="InterPro" id="IPR001849">
    <property type="entry name" value="PH_domain"/>
</dbReference>
<dbReference type="GO" id="GO:0035091">
    <property type="term" value="F:phosphatidylinositol binding"/>
    <property type="evidence" value="ECO:0007669"/>
    <property type="project" value="TreeGrafter"/>
</dbReference>
<dbReference type="EMBL" id="WVUK01000060">
    <property type="protein sequence ID" value="KAF7491178.1"/>
    <property type="molecule type" value="Genomic_DNA"/>
</dbReference>
<dbReference type="InterPro" id="IPR000306">
    <property type="entry name" value="Znf_FYVE"/>
</dbReference>
<dbReference type="SMART" id="SM00233">
    <property type="entry name" value="PH"/>
    <property type="match status" value="1"/>
</dbReference>